<dbReference type="RefSeq" id="WP_344695984.1">
    <property type="nucleotide sequence ID" value="NZ_BAABBR010000001.1"/>
</dbReference>
<accession>A0ABP7TXL3</accession>
<keyword evidence="1" id="KW-0472">Membrane</keyword>
<evidence type="ECO:0000313" key="3">
    <source>
        <dbReference type="Proteomes" id="UP001424459"/>
    </source>
</evidence>
<keyword evidence="3" id="KW-1185">Reference proteome</keyword>
<feature type="transmembrane region" description="Helical" evidence="1">
    <location>
        <begin position="94"/>
        <end position="115"/>
    </location>
</feature>
<dbReference type="EMBL" id="BAABBR010000001">
    <property type="protein sequence ID" value="GAA4032762.1"/>
    <property type="molecule type" value="Genomic_DNA"/>
</dbReference>
<comment type="caution">
    <text evidence="2">The sequence shown here is derived from an EMBL/GenBank/DDBJ whole genome shotgun (WGS) entry which is preliminary data.</text>
</comment>
<reference evidence="3" key="1">
    <citation type="journal article" date="2019" name="Int. J. Syst. Evol. Microbiol.">
        <title>The Global Catalogue of Microorganisms (GCM) 10K type strain sequencing project: providing services to taxonomists for standard genome sequencing and annotation.</title>
        <authorList>
            <consortium name="The Broad Institute Genomics Platform"/>
            <consortium name="The Broad Institute Genome Sequencing Center for Infectious Disease"/>
            <person name="Wu L."/>
            <person name="Ma J."/>
        </authorList>
    </citation>
    <scope>NUCLEOTIDE SEQUENCE [LARGE SCALE GENOMIC DNA]</scope>
    <source>
        <strain evidence="3">JCM 17564</strain>
    </source>
</reference>
<protein>
    <submittedName>
        <fullName evidence="2">Uncharacterized protein</fullName>
    </submittedName>
</protein>
<gene>
    <name evidence="2" type="ORF">GCM10022281_10550</name>
</gene>
<feature type="transmembrane region" description="Helical" evidence="1">
    <location>
        <begin position="25"/>
        <end position="45"/>
    </location>
</feature>
<dbReference type="PROSITE" id="PS51257">
    <property type="entry name" value="PROKAR_LIPOPROTEIN"/>
    <property type="match status" value="1"/>
</dbReference>
<keyword evidence="1" id="KW-1133">Transmembrane helix</keyword>
<evidence type="ECO:0000313" key="2">
    <source>
        <dbReference type="EMBL" id="GAA4032762.1"/>
    </source>
</evidence>
<name>A0ABP7TXL3_9SPHN</name>
<feature type="transmembrane region" description="Helical" evidence="1">
    <location>
        <begin position="57"/>
        <end position="73"/>
    </location>
</feature>
<dbReference type="Proteomes" id="UP001424459">
    <property type="component" value="Unassembled WGS sequence"/>
</dbReference>
<keyword evidence="1" id="KW-0812">Transmembrane</keyword>
<proteinExistence type="predicted"/>
<organism evidence="2 3">
    <name type="scientific">Sphingomonas rosea</name>
    <dbReference type="NCBI Taxonomy" id="335605"/>
    <lineage>
        <taxon>Bacteria</taxon>
        <taxon>Pseudomonadati</taxon>
        <taxon>Pseudomonadota</taxon>
        <taxon>Alphaproteobacteria</taxon>
        <taxon>Sphingomonadales</taxon>
        <taxon>Sphingomonadaceae</taxon>
        <taxon>Sphingomonas</taxon>
    </lineage>
</organism>
<sequence length="116" mass="12718">MSYRQSSFDPLAPSAPVGPRRPFNWVQWLGVACEAGAIAILLWHFSGVLGWTGAKPVSPIYSTATAIIGMTLINSRTQPLAAEDEPQRRRNARWLAWTLGVVATLALLAIIIDIYK</sequence>
<evidence type="ECO:0000256" key="1">
    <source>
        <dbReference type="SAM" id="Phobius"/>
    </source>
</evidence>